<dbReference type="Pfam" id="PF13242">
    <property type="entry name" value="Hydrolase_like"/>
    <property type="match status" value="1"/>
</dbReference>
<evidence type="ECO:0000313" key="3">
    <source>
        <dbReference type="RefSeq" id="XP_049310800.1"/>
    </source>
</evidence>
<dbReference type="SUPFAM" id="SSF56784">
    <property type="entry name" value="HAD-like"/>
    <property type="match status" value="1"/>
</dbReference>
<dbReference type="InterPro" id="IPR036412">
    <property type="entry name" value="HAD-like_sf"/>
</dbReference>
<evidence type="ECO:0000313" key="2">
    <source>
        <dbReference type="Proteomes" id="UP001652620"/>
    </source>
</evidence>
<accession>A0ABM3JNK2</accession>
<dbReference type="Gene3D" id="3.40.50.1000">
    <property type="entry name" value="HAD superfamily/HAD-like"/>
    <property type="match status" value="2"/>
</dbReference>
<dbReference type="PIRSF" id="PIRSF000915">
    <property type="entry name" value="PGP-type_phosphatase"/>
    <property type="match status" value="1"/>
</dbReference>
<dbReference type="RefSeq" id="XP_049310800.1">
    <property type="nucleotide sequence ID" value="XM_049454843.1"/>
</dbReference>
<sequence length="324" mass="36213">MEHKVNSEKSSSELISELEYPKKPNVIKYLNDLTLKQKQDFFDSFDLIFCDCDGVIWQTLHELLPGSPEAIDYLKRQGKEVIYVTNNSLSPIDMQLKKFERLGIEVKKNEIVHPAQTICDHLKSIQFDGLIFCLTSEAFKSQLREAGFNVMEELVGYVETLDDLRALINNDDPVKAVIIDGDFNLTASKLMRAHGYLKNNPECLFIGGAADILFTVGGNELMGAGIFISMLENTTQRKALVLGKPGVGLRDFIMDKHKIKNARRCLFIGDSIVSDIRFANVCGFQTLLVLTGSTTPEDLKSKLTEADTPDYVSECLADLNGFLS</sequence>
<dbReference type="PANTHER" id="PTHR19288">
    <property type="entry name" value="4-NITROPHENYLPHOSPHATASE-RELATED"/>
    <property type="match status" value="1"/>
</dbReference>
<keyword evidence="2" id="KW-1185">Reference proteome</keyword>
<dbReference type="Pfam" id="PF13344">
    <property type="entry name" value="Hydrolase_6"/>
    <property type="match status" value="1"/>
</dbReference>
<name>A0ABM3JNK2_BACDO</name>
<dbReference type="InterPro" id="IPR006357">
    <property type="entry name" value="HAD-SF_hydro_IIA"/>
</dbReference>
<proteinExistence type="inferred from homology"/>
<dbReference type="NCBIfam" id="TIGR01460">
    <property type="entry name" value="HAD-SF-IIA"/>
    <property type="match status" value="1"/>
</dbReference>
<evidence type="ECO:0000256" key="1">
    <source>
        <dbReference type="PIRNR" id="PIRNR000915"/>
    </source>
</evidence>
<organism evidence="2 3">
    <name type="scientific">Bactrocera dorsalis</name>
    <name type="common">Oriental fruit fly</name>
    <name type="synonym">Dacus dorsalis</name>
    <dbReference type="NCBI Taxonomy" id="27457"/>
    <lineage>
        <taxon>Eukaryota</taxon>
        <taxon>Metazoa</taxon>
        <taxon>Ecdysozoa</taxon>
        <taxon>Arthropoda</taxon>
        <taxon>Hexapoda</taxon>
        <taxon>Insecta</taxon>
        <taxon>Pterygota</taxon>
        <taxon>Neoptera</taxon>
        <taxon>Endopterygota</taxon>
        <taxon>Diptera</taxon>
        <taxon>Brachycera</taxon>
        <taxon>Muscomorpha</taxon>
        <taxon>Tephritoidea</taxon>
        <taxon>Tephritidae</taxon>
        <taxon>Bactrocera</taxon>
        <taxon>Bactrocera</taxon>
    </lineage>
</organism>
<dbReference type="PANTHER" id="PTHR19288:SF4">
    <property type="entry name" value="RE04130P-RELATED"/>
    <property type="match status" value="1"/>
</dbReference>
<protein>
    <submittedName>
        <fullName evidence="3">Uncharacterized protein LOC125778219</fullName>
    </submittedName>
</protein>
<reference evidence="3" key="1">
    <citation type="submission" date="2025-08" db="UniProtKB">
        <authorList>
            <consortium name="RefSeq"/>
        </authorList>
    </citation>
    <scope>IDENTIFICATION</scope>
    <source>
        <tissue evidence="3">Adult</tissue>
    </source>
</reference>
<dbReference type="InterPro" id="IPR023214">
    <property type="entry name" value="HAD_sf"/>
</dbReference>
<dbReference type="GeneID" id="125778219"/>
<dbReference type="Proteomes" id="UP001652620">
    <property type="component" value="Chromosome 4"/>
</dbReference>
<gene>
    <name evidence="3" type="primary">LOC125778219</name>
</gene>
<keyword evidence="1" id="KW-0378">Hydrolase</keyword>
<comment type="similarity">
    <text evidence="1">Belongs to the HAD-like hydrolase superfamily.</text>
</comment>